<dbReference type="AlphaFoldDB" id="A0A4Y8L3F3"/>
<feature type="region of interest" description="Disordered" evidence="1">
    <location>
        <begin position="1"/>
        <end position="25"/>
    </location>
</feature>
<proteinExistence type="predicted"/>
<reference evidence="2 3" key="1">
    <citation type="submission" date="2019-03" db="EMBL/GenBank/DDBJ databases">
        <title>San Antonio Military Medical Center submission to MRSN (WRAIR), pending publication.</title>
        <authorList>
            <person name="Blyth D.M."/>
            <person name="Mccarthy S.L."/>
            <person name="Schall S.E."/>
            <person name="Stam J.A."/>
            <person name="Ong A.C."/>
            <person name="Mcgann P.T."/>
        </authorList>
    </citation>
    <scope>NUCLEOTIDE SEQUENCE [LARGE SCALE GENOMIC DNA]</scope>
    <source>
        <strain evidence="2 3">MRSN571793</strain>
    </source>
</reference>
<comment type="caution">
    <text evidence="2">The sequence shown here is derived from an EMBL/GenBank/DDBJ whole genome shotgun (WGS) entry which is preliminary data.</text>
</comment>
<organism evidence="2 3">
    <name type="scientific">Dysgonomonas capnocytophagoides</name>
    <dbReference type="NCBI Taxonomy" id="45254"/>
    <lineage>
        <taxon>Bacteria</taxon>
        <taxon>Pseudomonadati</taxon>
        <taxon>Bacteroidota</taxon>
        <taxon>Bacteroidia</taxon>
        <taxon>Bacteroidales</taxon>
        <taxon>Dysgonomonadaceae</taxon>
        <taxon>Dysgonomonas</taxon>
    </lineage>
</organism>
<dbReference type="RefSeq" id="WP_134436017.1">
    <property type="nucleotide sequence ID" value="NZ_SOML01000004.1"/>
</dbReference>
<feature type="compositionally biased region" description="Polar residues" evidence="1">
    <location>
        <begin position="7"/>
        <end position="20"/>
    </location>
</feature>
<dbReference type="EMBL" id="SOML01000004">
    <property type="protein sequence ID" value="TFD96694.1"/>
    <property type="molecule type" value="Genomic_DNA"/>
</dbReference>
<evidence type="ECO:0000256" key="1">
    <source>
        <dbReference type="SAM" id="MobiDB-lite"/>
    </source>
</evidence>
<sequence>MKKENVFPTSQENYTTQRGTYNPDYMSSGLTKRELFAAMAMQGILANPERIGGKDQELTQYSVILADALINELNKQNETD</sequence>
<dbReference type="Proteomes" id="UP000297861">
    <property type="component" value="Unassembled WGS sequence"/>
</dbReference>
<evidence type="ECO:0000313" key="3">
    <source>
        <dbReference type="Proteomes" id="UP000297861"/>
    </source>
</evidence>
<dbReference type="OrthoDB" id="1274167at2"/>
<evidence type="ECO:0000313" key="2">
    <source>
        <dbReference type="EMBL" id="TFD96694.1"/>
    </source>
</evidence>
<protein>
    <submittedName>
        <fullName evidence="2">Uncharacterized protein</fullName>
    </submittedName>
</protein>
<gene>
    <name evidence="2" type="ORF">E2605_07695</name>
</gene>
<keyword evidence="3" id="KW-1185">Reference proteome</keyword>
<accession>A0A4Y8L3F3</accession>
<name>A0A4Y8L3F3_9BACT</name>